<accession>A0A2T0ZTF3</accession>
<dbReference type="InterPro" id="IPR036291">
    <property type="entry name" value="NAD(P)-bd_dom_sf"/>
</dbReference>
<evidence type="ECO:0000313" key="3">
    <source>
        <dbReference type="Proteomes" id="UP000237752"/>
    </source>
</evidence>
<dbReference type="Gene3D" id="3.40.50.720">
    <property type="entry name" value="NAD(P)-binding Rossmann-like Domain"/>
    <property type="match status" value="1"/>
</dbReference>
<dbReference type="SUPFAM" id="SSF51735">
    <property type="entry name" value="NAD(P)-binding Rossmann-fold domains"/>
    <property type="match status" value="1"/>
</dbReference>
<keyword evidence="3" id="KW-1185">Reference proteome</keyword>
<evidence type="ECO:0000259" key="1">
    <source>
        <dbReference type="Pfam" id="PF01370"/>
    </source>
</evidence>
<dbReference type="RefSeq" id="WP_106350368.1">
    <property type="nucleotide sequence ID" value="NZ_PVUE01000018.1"/>
</dbReference>
<feature type="domain" description="NAD-dependent epimerase/dehydratase" evidence="1">
    <location>
        <begin position="4"/>
        <end position="116"/>
    </location>
</feature>
<gene>
    <name evidence="2" type="ORF">CLV47_1184</name>
</gene>
<protein>
    <submittedName>
        <fullName evidence="2">NAD-dependent epimerase/dehydratase family protein</fullName>
    </submittedName>
</protein>
<comment type="caution">
    <text evidence="2">The sequence shown here is derived from an EMBL/GenBank/DDBJ whole genome shotgun (WGS) entry which is preliminary data.</text>
</comment>
<proteinExistence type="predicted"/>
<dbReference type="Pfam" id="PF01370">
    <property type="entry name" value="Epimerase"/>
    <property type="match status" value="1"/>
</dbReference>
<organism evidence="2 3">
    <name type="scientific">Antricoccus suffuscus</name>
    <dbReference type="NCBI Taxonomy" id="1629062"/>
    <lineage>
        <taxon>Bacteria</taxon>
        <taxon>Bacillati</taxon>
        <taxon>Actinomycetota</taxon>
        <taxon>Actinomycetes</taxon>
        <taxon>Geodermatophilales</taxon>
        <taxon>Antricoccaceae</taxon>
        <taxon>Antricoccus</taxon>
    </lineage>
</organism>
<evidence type="ECO:0000313" key="2">
    <source>
        <dbReference type="EMBL" id="PRZ39640.1"/>
    </source>
</evidence>
<dbReference type="EMBL" id="PVUE01000018">
    <property type="protein sequence ID" value="PRZ39640.1"/>
    <property type="molecule type" value="Genomic_DNA"/>
</dbReference>
<dbReference type="AlphaFoldDB" id="A0A2T0ZTF3"/>
<dbReference type="Proteomes" id="UP000237752">
    <property type="component" value="Unassembled WGS sequence"/>
</dbReference>
<dbReference type="OrthoDB" id="9787292at2"/>
<reference evidence="2 3" key="1">
    <citation type="submission" date="2018-03" db="EMBL/GenBank/DDBJ databases">
        <title>Genomic Encyclopedia of Archaeal and Bacterial Type Strains, Phase II (KMG-II): from individual species to whole genera.</title>
        <authorList>
            <person name="Goeker M."/>
        </authorList>
    </citation>
    <scope>NUCLEOTIDE SEQUENCE [LARGE SCALE GENOMIC DNA]</scope>
    <source>
        <strain evidence="2 3">DSM 100065</strain>
    </source>
</reference>
<dbReference type="InterPro" id="IPR001509">
    <property type="entry name" value="Epimerase_deHydtase"/>
</dbReference>
<name>A0A2T0ZTF3_9ACTN</name>
<sequence length="194" mass="20633">MSRIFLAGASGVIGQRLIPLLVAAGHTVAGMTRSANKTDRLKELGAQPLLVDVFDRDALIAAVVEFKPDFILNELTDLPDDVNRIAEFGDLNARIRTEGNQNIIDAARASGSPKILAQTVAWELPDGPDARAVKQLEATVLAEGGVLLSYGQFYGPGTYNESGIPAEPRVEIDRAAERTVALLDAPSAVVTITD</sequence>